<gene>
    <name evidence="3" type="ORF">FB567DRAFT_616979</name>
</gene>
<accession>A0A8K0RF45</accession>
<dbReference type="SUPFAM" id="SSF52833">
    <property type="entry name" value="Thioredoxin-like"/>
    <property type="match status" value="1"/>
</dbReference>
<dbReference type="Pfam" id="PF25907">
    <property type="entry name" value="DUF7962"/>
    <property type="match status" value="1"/>
</dbReference>
<dbReference type="Gene3D" id="3.40.30.110">
    <property type="match status" value="2"/>
</dbReference>
<protein>
    <recommendedName>
        <fullName evidence="5">GST N-terminal domain-containing protein</fullName>
    </recommendedName>
</protein>
<name>A0A8K0RF45_9PLEO</name>
<evidence type="ECO:0008006" key="5">
    <source>
        <dbReference type="Google" id="ProtNLM"/>
    </source>
</evidence>
<comment type="caution">
    <text evidence="3">The sequence shown here is derived from an EMBL/GenBank/DDBJ whole genome shotgun (WGS) entry which is preliminary data.</text>
</comment>
<feature type="domain" description="DUF7962" evidence="2">
    <location>
        <begin position="114"/>
        <end position="228"/>
    </location>
</feature>
<dbReference type="AlphaFoldDB" id="A0A8K0RF45"/>
<dbReference type="InterPro" id="IPR004045">
    <property type="entry name" value="Glutathione_S-Trfase_N"/>
</dbReference>
<feature type="domain" description="GST N-terminal" evidence="1">
    <location>
        <begin position="9"/>
        <end position="80"/>
    </location>
</feature>
<reference evidence="3" key="1">
    <citation type="journal article" date="2021" name="Nat. Commun.">
        <title>Genetic determinants of endophytism in the Arabidopsis root mycobiome.</title>
        <authorList>
            <person name="Mesny F."/>
            <person name="Miyauchi S."/>
            <person name="Thiergart T."/>
            <person name="Pickel B."/>
            <person name="Atanasova L."/>
            <person name="Karlsson M."/>
            <person name="Huettel B."/>
            <person name="Barry K.W."/>
            <person name="Haridas S."/>
            <person name="Chen C."/>
            <person name="Bauer D."/>
            <person name="Andreopoulos W."/>
            <person name="Pangilinan J."/>
            <person name="LaButti K."/>
            <person name="Riley R."/>
            <person name="Lipzen A."/>
            <person name="Clum A."/>
            <person name="Drula E."/>
            <person name="Henrissat B."/>
            <person name="Kohler A."/>
            <person name="Grigoriev I.V."/>
            <person name="Martin F.M."/>
            <person name="Hacquard S."/>
        </authorList>
    </citation>
    <scope>NUCLEOTIDE SEQUENCE</scope>
    <source>
        <strain evidence="3">MPI-SDFR-AT-0120</strain>
    </source>
</reference>
<evidence type="ECO:0000313" key="4">
    <source>
        <dbReference type="Proteomes" id="UP000813461"/>
    </source>
</evidence>
<dbReference type="InterPro" id="IPR036249">
    <property type="entry name" value="Thioredoxin-like_sf"/>
</dbReference>
<dbReference type="OrthoDB" id="202840at2759"/>
<dbReference type="Proteomes" id="UP000813461">
    <property type="component" value="Unassembled WGS sequence"/>
</dbReference>
<dbReference type="EMBL" id="JAGMVJ010000004">
    <property type="protein sequence ID" value="KAH7091403.1"/>
    <property type="molecule type" value="Genomic_DNA"/>
</dbReference>
<evidence type="ECO:0000259" key="1">
    <source>
        <dbReference type="Pfam" id="PF13417"/>
    </source>
</evidence>
<dbReference type="Pfam" id="PF13417">
    <property type="entry name" value="GST_N_3"/>
    <property type="match status" value="1"/>
</dbReference>
<evidence type="ECO:0000259" key="2">
    <source>
        <dbReference type="Pfam" id="PF25907"/>
    </source>
</evidence>
<organism evidence="3 4">
    <name type="scientific">Paraphoma chrysanthemicola</name>
    <dbReference type="NCBI Taxonomy" id="798071"/>
    <lineage>
        <taxon>Eukaryota</taxon>
        <taxon>Fungi</taxon>
        <taxon>Dikarya</taxon>
        <taxon>Ascomycota</taxon>
        <taxon>Pezizomycotina</taxon>
        <taxon>Dothideomycetes</taxon>
        <taxon>Pleosporomycetidae</taxon>
        <taxon>Pleosporales</taxon>
        <taxon>Pleosporineae</taxon>
        <taxon>Phaeosphaeriaceae</taxon>
        <taxon>Paraphoma</taxon>
    </lineage>
</organism>
<proteinExistence type="predicted"/>
<keyword evidence="4" id="KW-1185">Reference proteome</keyword>
<dbReference type="InterPro" id="IPR058268">
    <property type="entry name" value="DUF7962"/>
</dbReference>
<sequence length="323" mass="36199">MSAPNDIILYNYAFSPYGKRISAYLALRGIDYALCEQPFTMPRPDLDLLPVRYRRIPILAIGRDIYLDTRLILRALESLPNVASPRLGAMKPQDVFVEKLLERYMIEGPVFAQAAGLVPVDVAQNTTFVRDRQGMLGRNWSKEELDEGRGDCLTYIRNLFELFETSILADGREWILGSEGPKLADIEGIFMLDFVSGMELPEDLISAKTFPRTFAWLDRYRAAVDQAKTSGREPTTLDGQAAADHIHRSEFGLAKVSVAGDDPTGLREGIDVEVFTADWVTEHKDHGRLVGLASDEVTIAVKSKENVEIRIHAPRTGFKIKEI</sequence>
<evidence type="ECO:0000313" key="3">
    <source>
        <dbReference type="EMBL" id="KAH7091403.1"/>
    </source>
</evidence>